<evidence type="ECO:0000256" key="6">
    <source>
        <dbReference type="RuleBase" id="RU000363"/>
    </source>
</evidence>
<dbReference type="Gene3D" id="3.40.50.720">
    <property type="entry name" value="NAD(P)-binding Rossmann-like Domain"/>
    <property type="match status" value="1"/>
</dbReference>
<dbReference type="PRINTS" id="PR00081">
    <property type="entry name" value="GDHRDH"/>
</dbReference>
<dbReference type="RefSeq" id="WP_255060556.1">
    <property type="nucleotide sequence ID" value="NZ_JANDBD010000005.1"/>
</dbReference>
<dbReference type="InterPro" id="IPR050259">
    <property type="entry name" value="SDR"/>
</dbReference>
<dbReference type="Pfam" id="PF00106">
    <property type="entry name" value="adh_short"/>
    <property type="match status" value="1"/>
</dbReference>
<dbReference type="EMBL" id="JANDBD010000005">
    <property type="protein sequence ID" value="MCP9273266.1"/>
    <property type="molecule type" value="Genomic_DNA"/>
</dbReference>
<dbReference type="NCBIfam" id="NF005559">
    <property type="entry name" value="PRK07231.1"/>
    <property type="match status" value="1"/>
</dbReference>
<evidence type="ECO:0000256" key="1">
    <source>
        <dbReference type="ARBA" id="ARBA00004191"/>
    </source>
</evidence>
<proteinExistence type="inferred from homology"/>
<protein>
    <recommendedName>
        <fullName evidence="4">3-oxoacyl-[acyl-carrier-protein] reductase MabA</fullName>
    </recommendedName>
</protein>
<feature type="domain" description="Ketoreductase" evidence="7">
    <location>
        <begin position="4"/>
        <end position="183"/>
    </location>
</feature>
<dbReference type="InterPro" id="IPR057326">
    <property type="entry name" value="KR_dom"/>
</dbReference>
<sequence>MKKRVALVTGAAAGIGRQIGLRLSRDGIAIGVLDRELDGAARVADEIVAAGGDAVAVAADISQRHQVDAAVAEVRRALGPVTIVVNNAGISAQVPFQDLTDEQWDTMMAVNLKGTFIVTQVVLPDMIAAGGGRIVNISSSSAQSGAATMAHYSASKGGVIALTKTLAQEFGRYSITANNIAPRFVMNTVMSEKQFTEDATRDAIIKAGPIRRQGEPEDIAGACAWLVSDEAGYVTGQTIGVNGGRYI</sequence>
<dbReference type="PRINTS" id="PR00080">
    <property type="entry name" value="SDRFAMILY"/>
</dbReference>
<evidence type="ECO:0000259" key="7">
    <source>
        <dbReference type="SMART" id="SM00822"/>
    </source>
</evidence>
<name>A0ABT1M293_9MYCO</name>
<evidence type="ECO:0000256" key="5">
    <source>
        <dbReference type="ARBA" id="ARBA00047400"/>
    </source>
</evidence>
<evidence type="ECO:0000313" key="9">
    <source>
        <dbReference type="Proteomes" id="UP001651690"/>
    </source>
</evidence>
<comment type="subcellular location">
    <subcellularLocation>
        <location evidence="1">Secreted</location>
        <location evidence="1">Cell wall</location>
    </subcellularLocation>
</comment>
<comment type="similarity">
    <text evidence="2 6">Belongs to the short-chain dehydrogenases/reductases (SDR) family.</text>
</comment>
<dbReference type="SUPFAM" id="SSF51735">
    <property type="entry name" value="NAD(P)-binding Rossmann-fold domains"/>
    <property type="match status" value="1"/>
</dbReference>
<evidence type="ECO:0000313" key="8">
    <source>
        <dbReference type="EMBL" id="MCP9273266.1"/>
    </source>
</evidence>
<comment type="catalytic activity">
    <reaction evidence="5">
        <text>a (3R)-hydroxyacyl-[ACP] + NADP(+) = a 3-oxoacyl-[ACP] + NADPH + H(+)</text>
        <dbReference type="Rhea" id="RHEA:17397"/>
        <dbReference type="Rhea" id="RHEA-COMP:9916"/>
        <dbReference type="Rhea" id="RHEA-COMP:9945"/>
        <dbReference type="ChEBI" id="CHEBI:15378"/>
        <dbReference type="ChEBI" id="CHEBI:57783"/>
        <dbReference type="ChEBI" id="CHEBI:58349"/>
        <dbReference type="ChEBI" id="CHEBI:78776"/>
        <dbReference type="ChEBI" id="CHEBI:78827"/>
        <dbReference type="EC" id="1.1.1.100"/>
    </reaction>
    <physiologicalReaction direction="right-to-left" evidence="5">
        <dbReference type="Rhea" id="RHEA:17399"/>
    </physiologicalReaction>
</comment>
<dbReference type="InterPro" id="IPR036291">
    <property type="entry name" value="NAD(P)-bd_dom_sf"/>
</dbReference>
<dbReference type="Proteomes" id="UP001651690">
    <property type="component" value="Unassembled WGS sequence"/>
</dbReference>
<dbReference type="PANTHER" id="PTHR42879">
    <property type="entry name" value="3-OXOACYL-(ACYL-CARRIER-PROTEIN) REDUCTASE"/>
    <property type="match status" value="1"/>
</dbReference>
<reference evidence="8 9" key="1">
    <citation type="submission" date="2022-06" db="EMBL/GenBank/DDBJ databases">
        <title>Mycolicibacterium sp. CAU 1645 isolated from seawater.</title>
        <authorList>
            <person name="Kim W."/>
        </authorList>
    </citation>
    <scope>NUCLEOTIDE SEQUENCE [LARGE SCALE GENOMIC DNA]</scope>
    <source>
        <strain evidence="8 9">CAU 1645</strain>
    </source>
</reference>
<evidence type="ECO:0000256" key="2">
    <source>
        <dbReference type="ARBA" id="ARBA00006484"/>
    </source>
</evidence>
<dbReference type="InterPro" id="IPR020904">
    <property type="entry name" value="Sc_DH/Rdtase_CS"/>
</dbReference>
<keyword evidence="3" id="KW-0134">Cell wall</keyword>
<evidence type="ECO:0000256" key="4">
    <source>
        <dbReference type="ARBA" id="ARBA00040781"/>
    </source>
</evidence>
<dbReference type="InterPro" id="IPR002347">
    <property type="entry name" value="SDR_fam"/>
</dbReference>
<accession>A0ABT1M293</accession>
<comment type="caution">
    <text evidence="8">The sequence shown here is derived from an EMBL/GenBank/DDBJ whole genome shotgun (WGS) entry which is preliminary data.</text>
</comment>
<dbReference type="PANTHER" id="PTHR42879:SF2">
    <property type="entry name" value="3-OXOACYL-[ACYL-CARRIER-PROTEIN] REDUCTASE FABG"/>
    <property type="match status" value="1"/>
</dbReference>
<keyword evidence="9" id="KW-1185">Reference proteome</keyword>
<keyword evidence="3" id="KW-0964">Secreted</keyword>
<dbReference type="SMART" id="SM00822">
    <property type="entry name" value="PKS_KR"/>
    <property type="match status" value="1"/>
</dbReference>
<evidence type="ECO:0000256" key="3">
    <source>
        <dbReference type="ARBA" id="ARBA00022512"/>
    </source>
</evidence>
<dbReference type="PROSITE" id="PS00061">
    <property type="entry name" value="ADH_SHORT"/>
    <property type="match status" value="1"/>
</dbReference>
<gene>
    <name evidence="8" type="ORF">NM203_13830</name>
</gene>
<organism evidence="8 9">
    <name type="scientific">Mycolicibacterium arenosum</name>
    <dbReference type="NCBI Taxonomy" id="2952157"/>
    <lineage>
        <taxon>Bacteria</taxon>
        <taxon>Bacillati</taxon>
        <taxon>Actinomycetota</taxon>
        <taxon>Actinomycetes</taxon>
        <taxon>Mycobacteriales</taxon>
        <taxon>Mycobacteriaceae</taxon>
        <taxon>Mycolicibacterium</taxon>
    </lineage>
</organism>